<reference evidence="2 3" key="1">
    <citation type="submission" date="2021-05" db="EMBL/GenBank/DDBJ databases">
        <title>The draft genome of Geobacter pelophilus DSM 12255.</title>
        <authorList>
            <person name="Xu Z."/>
            <person name="Masuda Y."/>
            <person name="Itoh H."/>
            <person name="Senoo K."/>
        </authorList>
    </citation>
    <scope>NUCLEOTIDE SEQUENCE [LARGE SCALE GENOMIC DNA]</scope>
    <source>
        <strain evidence="2 3">DSM 12255</strain>
    </source>
</reference>
<evidence type="ECO:0000259" key="1">
    <source>
        <dbReference type="Pfam" id="PF20250"/>
    </source>
</evidence>
<sequence>MSNNTVIGQKEGKKYEFKRLGFYIMLEISADGLVCECTYEPSPNGAPLSHEELVNYLAQAKVKEGVNDNAVGELLAAATSNTAVFGHPLANGQPMVPGEDGRIALVTPDALGVADDDQDEDEDDDKVDFRVVQSFHNVAKGDLIGQVLPPGEGVPGMKVTGIIIPPQPGAVLELVLGQNVVLGEDGVSIYADADGRVFCRGGEISVEDVYTIKGDVDFKVGNVLFNGFLDVSGDVLDGFSINASKGIKVRGNIGVCRVESGGDIVLGGMNGQGKGEIVCGGCVSANYINDVIIEAAGDIAVDAEMRNCIIKTLGSVRVNKGGLSGGEICAMGGVEAATVGTVTSLRTMIVVGVNYRDQEEINQLFNEMKQLIAGFNAGKGAMDKNAFGLKRAEIANSIQEVRSREYAGCNPKVNVKKKLFDGVNITVGTICEEIKEERSGPISIIENTIEGGFRYISLTDLAVRAQDIERAYVQQNEFMLRKGKGVA</sequence>
<dbReference type="PANTHER" id="PTHR38032:SF1">
    <property type="entry name" value="RNA-BINDING PROTEIN KHPB N-TERMINAL DOMAIN-CONTAINING PROTEIN"/>
    <property type="match status" value="1"/>
</dbReference>
<organism evidence="2 3">
    <name type="scientific">Geoanaerobacter pelophilus</name>
    <dbReference type="NCBI Taxonomy" id="60036"/>
    <lineage>
        <taxon>Bacteria</taxon>
        <taxon>Pseudomonadati</taxon>
        <taxon>Thermodesulfobacteriota</taxon>
        <taxon>Desulfuromonadia</taxon>
        <taxon>Geobacterales</taxon>
        <taxon>Geobacteraceae</taxon>
        <taxon>Geoanaerobacter</taxon>
    </lineage>
</organism>
<protein>
    <submittedName>
        <fullName evidence="2">DUF342 domain-containing protein</fullName>
    </submittedName>
</protein>
<dbReference type="Pfam" id="PF03961">
    <property type="entry name" value="FapA"/>
    <property type="match status" value="1"/>
</dbReference>
<dbReference type="InterPro" id="IPR005646">
    <property type="entry name" value="FapA"/>
</dbReference>
<comment type="caution">
    <text evidence="2">The sequence shown here is derived from an EMBL/GenBank/DDBJ whole genome shotgun (WGS) entry which is preliminary data.</text>
</comment>
<gene>
    <name evidence="2" type="ORF">KI809_18205</name>
</gene>
<proteinExistence type="predicted"/>
<feature type="domain" description="Flagellar Assembly Protein A N-terminal region" evidence="1">
    <location>
        <begin position="25"/>
        <end position="200"/>
    </location>
</feature>
<evidence type="ECO:0000313" key="3">
    <source>
        <dbReference type="Proteomes" id="UP000811899"/>
    </source>
</evidence>
<dbReference type="Proteomes" id="UP000811899">
    <property type="component" value="Unassembled WGS sequence"/>
</dbReference>
<dbReference type="InterPro" id="IPR046866">
    <property type="entry name" value="FapA_N"/>
</dbReference>
<dbReference type="PANTHER" id="PTHR38032">
    <property type="entry name" value="POLYMERASE-RELATED"/>
    <property type="match status" value="1"/>
</dbReference>
<dbReference type="AlphaFoldDB" id="A0AAW4LAX3"/>
<dbReference type="InterPro" id="IPR046865">
    <property type="entry name" value="FapA_b_solenoid"/>
</dbReference>
<name>A0AAW4LAX3_9BACT</name>
<dbReference type="EMBL" id="JAHCVJ010000010">
    <property type="protein sequence ID" value="MBT0666248.1"/>
    <property type="molecule type" value="Genomic_DNA"/>
</dbReference>
<evidence type="ECO:0000313" key="2">
    <source>
        <dbReference type="EMBL" id="MBT0666248.1"/>
    </source>
</evidence>
<dbReference type="Pfam" id="PF20250">
    <property type="entry name" value="FapA_N"/>
    <property type="match status" value="1"/>
</dbReference>
<accession>A0AAW4LAX3</accession>
<dbReference type="RefSeq" id="WP_214173022.1">
    <property type="nucleotide sequence ID" value="NZ_JAHCVJ010000010.1"/>
</dbReference>
<keyword evidence="3" id="KW-1185">Reference proteome</keyword>